<comment type="similarity">
    <text evidence="2">Belongs to the YkuD family.</text>
</comment>
<dbReference type="KEGG" id="mcg:GL4_3289"/>
<dbReference type="CDD" id="cd16913">
    <property type="entry name" value="YkuD_like"/>
    <property type="match status" value="1"/>
</dbReference>
<feature type="active site" description="Proton donor/acceptor" evidence="7">
    <location>
        <position position="147"/>
    </location>
</feature>
<organism evidence="10 11">
    <name type="scientific">Methyloceanibacter caenitepidi</name>
    <dbReference type="NCBI Taxonomy" id="1384459"/>
    <lineage>
        <taxon>Bacteria</taxon>
        <taxon>Pseudomonadati</taxon>
        <taxon>Pseudomonadota</taxon>
        <taxon>Alphaproteobacteria</taxon>
        <taxon>Hyphomicrobiales</taxon>
        <taxon>Hyphomicrobiaceae</taxon>
        <taxon>Methyloceanibacter</taxon>
    </lineage>
</organism>
<proteinExistence type="inferred from homology"/>
<keyword evidence="6 7" id="KW-0961">Cell wall biogenesis/degradation</keyword>
<feature type="domain" description="L,D-TPase catalytic" evidence="9">
    <location>
        <begin position="55"/>
        <end position="186"/>
    </location>
</feature>
<dbReference type="PROSITE" id="PS52029">
    <property type="entry name" value="LD_TPASE"/>
    <property type="match status" value="1"/>
</dbReference>
<feature type="region of interest" description="Disordered" evidence="8">
    <location>
        <begin position="296"/>
        <end position="329"/>
    </location>
</feature>
<evidence type="ECO:0000259" key="9">
    <source>
        <dbReference type="PROSITE" id="PS52029"/>
    </source>
</evidence>
<keyword evidence="4 7" id="KW-0133">Cell shape</keyword>
<feature type="compositionally biased region" description="Basic and acidic residues" evidence="8">
    <location>
        <begin position="309"/>
        <end position="320"/>
    </location>
</feature>
<feature type="active site" description="Nucleophile" evidence="7">
    <location>
        <position position="155"/>
    </location>
</feature>
<dbReference type="GO" id="GO:0004180">
    <property type="term" value="F:carboxypeptidase activity"/>
    <property type="evidence" value="ECO:0007669"/>
    <property type="project" value="UniProtKB-ARBA"/>
</dbReference>
<reference evidence="10 11" key="1">
    <citation type="submission" date="2014-09" db="EMBL/GenBank/DDBJ databases">
        <title>Genome sequencing of Methyloceanibacter caenitepidi Gela4.</title>
        <authorList>
            <person name="Takeuchi M."/>
            <person name="Susumu S."/>
            <person name="Kamagata Y."/>
            <person name="Oshima K."/>
            <person name="Hattori M."/>
            <person name="Iwasaki W."/>
        </authorList>
    </citation>
    <scope>NUCLEOTIDE SEQUENCE [LARGE SCALE GENOMIC DNA]</scope>
    <source>
        <strain evidence="10 11">Gela4</strain>
    </source>
</reference>
<dbReference type="Pfam" id="PF03734">
    <property type="entry name" value="YkuD"/>
    <property type="match status" value="1"/>
</dbReference>
<dbReference type="GO" id="GO:0071555">
    <property type="term" value="P:cell wall organization"/>
    <property type="evidence" value="ECO:0007669"/>
    <property type="project" value="UniProtKB-UniRule"/>
</dbReference>
<evidence type="ECO:0000313" key="10">
    <source>
        <dbReference type="EMBL" id="BAQ18714.1"/>
    </source>
</evidence>
<dbReference type="Proteomes" id="UP000031643">
    <property type="component" value="Chromosome"/>
</dbReference>
<dbReference type="EMBL" id="AP014648">
    <property type="protein sequence ID" value="BAQ18714.1"/>
    <property type="molecule type" value="Genomic_DNA"/>
</dbReference>
<dbReference type="GO" id="GO:0009252">
    <property type="term" value="P:peptidoglycan biosynthetic process"/>
    <property type="evidence" value="ECO:0007669"/>
    <property type="project" value="UniProtKB-UniPathway"/>
</dbReference>
<keyword evidence="3" id="KW-0808">Transferase</keyword>
<gene>
    <name evidence="10" type="ORF">GL4_3289</name>
</gene>
<dbReference type="GO" id="GO:0008360">
    <property type="term" value="P:regulation of cell shape"/>
    <property type="evidence" value="ECO:0007669"/>
    <property type="project" value="UniProtKB-UniRule"/>
</dbReference>
<dbReference type="PANTHER" id="PTHR36699:SF1">
    <property type="entry name" value="L,D-TRANSPEPTIDASE YAFK-RELATED"/>
    <property type="match status" value="1"/>
</dbReference>
<dbReference type="InterPro" id="IPR038063">
    <property type="entry name" value="Transpep_catalytic_dom"/>
</dbReference>
<dbReference type="AlphaFoldDB" id="A0A0A8K9F0"/>
<evidence type="ECO:0000256" key="3">
    <source>
        <dbReference type="ARBA" id="ARBA00022679"/>
    </source>
</evidence>
<sequence>MRRSTILSAVLWACVVVLAAALFGCTDYYPPHMRPLSGKMRALMAEKGMTPSQPILIRVFKSEAELEVWKQKDDGHYYLLKTYPICKYSGGLGPKQKQGDLQAPEGFYVVDRKRLNPKSHYHLSFNIGYPNAFDRSLNRTGANLMVHGQCKSRGCYAMTDPVIEEIYALAAEAFAGGQEKFQVHAFPFRMTTANLAAQTSSQWFDFWVNLKEGYDYFEVTRLEPPIAVCGKRYVFNAAFPGGDYPNPKRACPRYQKLPVVAFKPQRDQRTVAQSSLAEPLGKDIKLRVSDETPVYNMMTLGPATPDPKAQGKEKAGDKNKVAQRGSYEQ</sequence>
<name>A0A0A8K9F0_9HYPH</name>
<dbReference type="GO" id="GO:0016740">
    <property type="term" value="F:transferase activity"/>
    <property type="evidence" value="ECO:0007669"/>
    <property type="project" value="UniProtKB-KW"/>
</dbReference>
<keyword evidence="5 7" id="KW-0573">Peptidoglycan synthesis</keyword>
<comment type="pathway">
    <text evidence="1 7">Cell wall biogenesis; peptidoglycan biosynthesis.</text>
</comment>
<evidence type="ECO:0000256" key="7">
    <source>
        <dbReference type="PROSITE-ProRule" id="PRU01373"/>
    </source>
</evidence>
<dbReference type="STRING" id="1384459.GL4_3289"/>
<dbReference type="SUPFAM" id="SSF141523">
    <property type="entry name" value="L,D-transpeptidase catalytic domain-like"/>
    <property type="match status" value="1"/>
</dbReference>
<dbReference type="UniPathway" id="UPA00219"/>
<dbReference type="PANTHER" id="PTHR36699">
    <property type="entry name" value="LD-TRANSPEPTIDASE"/>
    <property type="match status" value="1"/>
</dbReference>
<dbReference type="RefSeq" id="WP_156137655.1">
    <property type="nucleotide sequence ID" value="NZ_AP014648.1"/>
</dbReference>
<evidence type="ECO:0000256" key="5">
    <source>
        <dbReference type="ARBA" id="ARBA00022984"/>
    </source>
</evidence>
<dbReference type="InterPro" id="IPR005490">
    <property type="entry name" value="LD_TPept_cat_dom"/>
</dbReference>
<evidence type="ECO:0000313" key="11">
    <source>
        <dbReference type="Proteomes" id="UP000031643"/>
    </source>
</evidence>
<keyword evidence="11" id="KW-1185">Reference proteome</keyword>
<evidence type="ECO:0000256" key="8">
    <source>
        <dbReference type="SAM" id="MobiDB-lite"/>
    </source>
</evidence>
<evidence type="ECO:0000256" key="4">
    <source>
        <dbReference type="ARBA" id="ARBA00022960"/>
    </source>
</evidence>
<dbReference type="PROSITE" id="PS51257">
    <property type="entry name" value="PROKAR_LIPOPROTEIN"/>
    <property type="match status" value="1"/>
</dbReference>
<accession>A0A0A8K9F0</accession>
<dbReference type="OrthoDB" id="9809748at2"/>
<dbReference type="HOGENOM" id="CLU_032558_0_0_5"/>
<protein>
    <submittedName>
        <fullName evidence="10">Probable exported protein STY0357</fullName>
    </submittedName>
</protein>
<evidence type="ECO:0000256" key="2">
    <source>
        <dbReference type="ARBA" id="ARBA00005992"/>
    </source>
</evidence>
<evidence type="ECO:0000256" key="6">
    <source>
        <dbReference type="ARBA" id="ARBA00023316"/>
    </source>
</evidence>
<evidence type="ECO:0000256" key="1">
    <source>
        <dbReference type="ARBA" id="ARBA00004752"/>
    </source>
</evidence>